<dbReference type="Gene3D" id="3.10.180.10">
    <property type="entry name" value="2,3-Dihydroxybiphenyl 1,2-Dioxygenase, domain 1"/>
    <property type="match status" value="1"/>
</dbReference>
<gene>
    <name evidence="2" type="ORF">HUT05_03220</name>
</gene>
<dbReference type="Pfam" id="PF00903">
    <property type="entry name" value="Glyoxalase"/>
    <property type="match status" value="1"/>
</dbReference>
<feature type="domain" description="VOC" evidence="1">
    <location>
        <begin position="5"/>
        <end position="129"/>
    </location>
</feature>
<dbReference type="PROSITE" id="PS51819">
    <property type="entry name" value="VOC"/>
    <property type="match status" value="1"/>
</dbReference>
<evidence type="ECO:0000259" key="1">
    <source>
        <dbReference type="PROSITE" id="PS51819"/>
    </source>
</evidence>
<dbReference type="EMBL" id="CP056041">
    <property type="protein sequence ID" value="QKZ16462.1"/>
    <property type="molecule type" value="Genomic_DNA"/>
</dbReference>
<keyword evidence="3" id="KW-1185">Reference proteome</keyword>
<evidence type="ECO:0000313" key="3">
    <source>
        <dbReference type="Proteomes" id="UP000509418"/>
    </source>
</evidence>
<evidence type="ECO:0000313" key="2">
    <source>
        <dbReference type="EMBL" id="QKZ16462.1"/>
    </source>
</evidence>
<dbReference type="SUPFAM" id="SSF54593">
    <property type="entry name" value="Glyoxalase/Bleomycin resistance protein/Dihydroxybiphenyl dioxygenase"/>
    <property type="match status" value="1"/>
</dbReference>
<dbReference type="Proteomes" id="UP000509418">
    <property type="component" value="Chromosome"/>
</dbReference>
<sequence length="130" mass="14200">MLGQSQAFSGFSVDDLDEARRFYGETLGLQVEDTGEGEMRMLTLRLGGGTQVFVYPKPTHTPATFTILNFPVDDIEAAVDELQRRGVSLTRYPGFEHDEKGIVRVGNGGPAAIAWFTDPAGNVLSVLQEH</sequence>
<dbReference type="AlphaFoldDB" id="A0A7I0NTR9"/>
<dbReference type="InterPro" id="IPR004360">
    <property type="entry name" value="Glyas_Fos-R_dOase_dom"/>
</dbReference>
<proteinExistence type="predicted"/>
<accession>A0A7I0NTR9</accession>
<dbReference type="InterPro" id="IPR029068">
    <property type="entry name" value="Glyas_Bleomycin-R_OHBP_Dase"/>
</dbReference>
<dbReference type="InterPro" id="IPR037523">
    <property type="entry name" value="VOC_core"/>
</dbReference>
<organism evidence="2 3">
    <name type="scientific">Streptomyces chartreusis</name>
    <dbReference type="NCBI Taxonomy" id="1969"/>
    <lineage>
        <taxon>Bacteria</taxon>
        <taxon>Bacillati</taxon>
        <taxon>Actinomycetota</taxon>
        <taxon>Actinomycetes</taxon>
        <taxon>Kitasatosporales</taxon>
        <taxon>Streptomycetaceae</taxon>
        <taxon>Streptomyces</taxon>
    </lineage>
</organism>
<reference evidence="2 3" key="1">
    <citation type="submission" date="2020-06" db="EMBL/GenBank/DDBJ databases">
        <title>Genome mining for natural products.</title>
        <authorList>
            <person name="Zhang B."/>
            <person name="Shi J."/>
            <person name="Ge H."/>
        </authorList>
    </citation>
    <scope>NUCLEOTIDE SEQUENCE [LARGE SCALE GENOMIC DNA]</scope>
    <source>
        <strain evidence="2 3">NA02069</strain>
    </source>
</reference>
<protein>
    <submittedName>
        <fullName evidence="2">VOC family protein</fullName>
    </submittedName>
</protein>
<dbReference type="RefSeq" id="WP_125524189.1">
    <property type="nucleotide sequence ID" value="NZ_CBDRGH010000003.1"/>
</dbReference>
<name>A0A7I0NTR9_STRCX</name>